<dbReference type="EMBL" id="GBRH01205559">
    <property type="protein sequence ID" value="JAD92336.1"/>
    <property type="molecule type" value="Transcribed_RNA"/>
</dbReference>
<evidence type="ECO:0000313" key="1">
    <source>
        <dbReference type="EMBL" id="JAD92336.1"/>
    </source>
</evidence>
<dbReference type="AlphaFoldDB" id="A0A0A9DX04"/>
<name>A0A0A9DX04_ARUDO</name>
<reference evidence="1" key="1">
    <citation type="submission" date="2014-09" db="EMBL/GenBank/DDBJ databases">
        <authorList>
            <person name="Magalhaes I.L.F."/>
            <person name="Oliveira U."/>
            <person name="Santos F.R."/>
            <person name="Vidigal T.H.D.A."/>
            <person name="Brescovit A.D."/>
            <person name="Santos A.J."/>
        </authorList>
    </citation>
    <scope>NUCLEOTIDE SEQUENCE</scope>
    <source>
        <tissue evidence="1">Shoot tissue taken approximately 20 cm above the soil surface</tissue>
    </source>
</reference>
<organism evidence="1">
    <name type="scientific">Arundo donax</name>
    <name type="common">Giant reed</name>
    <name type="synonym">Donax arundinaceus</name>
    <dbReference type="NCBI Taxonomy" id="35708"/>
    <lineage>
        <taxon>Eukaryota</taxon>
        <taxon>Viridiplantae</taxon>
        <taxon>Streptophyta</taxon>
        <taxon>Embryophyta</taxon>
        <taxon>Tracheophyta</taxon>
        <taxon>Spermatophyta</taxon>
        <taxon>Magnoliopsida</taxon>
        <taxon>Liliopsida</taxon>
        <taxon>Poales</taxon>
        <taxon>Poaceae</taxon>
        <taxon>PACMAD clade</taxon>
        <taxon>Arundinoideae</taxon>
        <taxon>Arundineae</taxon>
        <taxon>Arundo</taxon>
    </lineage>
</organism>
<proteinExistence type="predicted"/>
<accession>A0A0A9DX04</accession>
<sequence>MRILMVSFNLMKWKHISEGLSPTWHNCVTCHQHLFKCIAA</sequence>
<reference evidence="1" key="2">
    <citation type="journal article" date="2015" name="Data Brief">
        <title>Shoot transcriptome of the giant reed, Arundo donax.</title>
        <authorList>
            <person name="Barrero R.A."/>
            <person name="Guerrero F.D."/>
            <person name="Moolhuijzen P."/>
            <person name="Goolsby J.A."/>
            <person name="Tidwell J."/>
            <person name="Bellgard S.E."/>
            <person name="Bellgard M.I."/>
        </authorList>
    </citation>
    <scope>NUCLEOTIDE SEQUENCE</scope>
    <source>
        <tissue evidence="1">Shoot tissue taken approximately 20 cm above the soil surface</tissue>
    </source>
</reference>
<protein>
    <submittedName>
        <fullName evidence="1">Phosphatase subunit g4-1</fullName>
    </submittedName>
</protein>